<proteinExistence type="predicted"/>
<keyword evidence="2" id="KW-1185">Reference proteome</keyword>
<reference evidence="2" key="1">
    <citation type="journal article" date="2019" name="Int. J. Syst. Evol. Microbiol.">
        <title>The Global Catalogue of Microorganisms (GCM) 10K type strain sequencing project: providing services to taxonomists for standard genome sequencing and annotation.</title>
        <authorList>
            <consortium name="The Broad Institute Genomics Platform"/>
            <consortium name="The Broad Institute Genome Sequencing Center for Infectious Disease"/>
            <person name="Wu L."/>
            <person name="Ma J."/>
        </authorList>
    </citation>
    <scope>NUCLEOTIDE SEQUENCE [LARGE SCALE GENOMIC DNA]</scope>
    <source>
        <strain evidence="2">CGMCC 1.12990</strain>
    </source>
</reference>
<dbReference type="EMBL" id="BMGS01000016">
    <property type="protein sequence ID" value="GGG60911.1"/>
    <property type="molecule type" value="Genomic_DNA"/>
</dbReference>
<dbReference type="RefSeq" id="WP_188559745.1">
    <property type="nucleotide sequence ID" value="NZ_BMGS01000016.1"/>
</dbReference>
<sequence>MSATVKAAPATKKDKLNSLYKECGLVKEDVHVHQHYTILTRSGIEKVQAHYGIQVSYKALVLQEKYVVIKAIGTMVEENTTAKIETYGSATATNCKNSYFAETAEKRALSRAVLKLTGLYQHGFFGEEESEDFGKAVQQAQQATASAPAVVNQPAAQQPISEIAYASEEQKAEITRLLNNPVIKPGEKTKMLLGIHQLTEERADGAITKLNATIEEREGAQKAA</sequence>
<protein>
    <recommendedName>
        <fullName evidence="3">Single-stranded DNA-binding protein</fullName>
    </recommendedName>
</protein>
<dbReference type="Proteomes" id="UP000601361">
    <property type="component" value="Unassembled WGS sequence"/>
</dbReference>
<accession>A0ABQ1X6E2</accession>
<evidence type="ECO:0000313" key="2">
    <source>
        <dbReference type="Proteomes" id="UP000601361"/>
    </source>
</evidence>
<gene>
    <name evidence="1" type="ORF">GCM10011378_41140</name>
</gene>
<evidence type="ECO:0000313" key="1">
    <source>
        <dbReference type="EMBL" id="GGG60911.1"/>
    </source>
</evidence>
<organism evidence="1 2">
    <name type="scientific">Hymenobacter glacieicola</name>
    <dbReference type="NCBI Taxonomy" id="1562124"/>
    <lineage>
        <taxon>Bacteria</taxon>
        <taxon>Pseudomonadati</taxon>
        <taxon>Bacteroidota</taxon>
        <taxon>Cytophagia</taxon>
        <taxon>Cytophagales</taxon>
        <taxon>Hymenobacteraceae</taxon>
        <taxon>Hymenobacter</taxon>
    </lineage>
</organism>
<name>A0ABQ1X6E2_9BACT</name>
<comment type="caution">
    <text evidence="1">The sequence shown here is derived from an EMBL/GenBank/DDBJ whole genome shotgun (WGS) entry which is preliminary data.</text>
</comment>
<evidence type="ECO:0008006" key="3">
    <source>
        <dbReference type="Google" id="ProtNLM"/>
    </source>
</evidence>